<evidence type="ECO:0000313" key="2">
    <source>
        <dbReference type="Proteomes" id="UP000005239"/>
    </source>
</evidence>
<name>A0A2A6C379_PRIPA</name>
<dbReference type="AlphaFoldDB" id="A0A2A6C379"/>
<protein>
    <submittedName>
        <fullName evidence="1">Uncharacterized protein</fullName>
    </submittedName>
</protein>
<reference evidence="2" key="1">
    <citation type="journal article" date="2008" name="Nat. Genet.">
        <title>The Pristionchus pacificus genome provides a unique perspective on nematode lifestyle and parasitism.</title>
        <authorList>
            <person name="Dieterich C."/>
            <person name="Clifton S.W."/>
            <person name="Schuster L.N."/>
            <person name="Chinwalla A."/>
            <person name="Delehaunty K."/>
            <person name="Dinkelacker I."/>
            <person name="Fulton L."/>
            <person name="Fulton R."/>
            <person name="Godfrey J."/>
            <person name="Minx P."/>
            <person name="Mitreva M."/>
            <person name="Roeseler W."/>
            <person name="Tian H."/>
            <person name="Witte H."/>
            <person name="Yang S.P."/>
            <person name="Wilson R.K."/>
            <person name="Sommer R.J."/>
        </authorList>
    </citation>
    <scope>NUCLEOTIDE SEQUENCE [LARGE SCALE GENOMIC DNA]</scope>
    <source>
        <strain evidence="2">PS312</strain>
    </source>
</reference>
<accession>A0A8R1YYR4</accession>
<evidence type="ECO:0000313" key="1">
    <source>
        <dbReference type="EnsemblMetazoa" id="PPA40498.1"/>
    </source>
</evidence>
<keyword evidence="2" id="KW-1185">Reference proteome</keyword>
<reference evidence="1" key="2">
    <citation type="submission" date="2022-06" db="UniProtKB">
        <authorList>
            <consortium name="EnsemblMetazoa"/>
        </authorList>
    </citation>
    <scope>IDENTIFICATION</scope>
    <source>
        <strain evidence="1">PS312</strain>
    </source>
</reference>
<sequence length="60" mass="6466">MSGSVTLRTLRQNNDFDVTSSGANEGSVTKKSMPIVISTLENPNSQSFRESTFLACAKVI</sequence>
<dbReference type="Proteomes" id="UP000005239">
    <property type="component" value="Unassembled WGS sequence"/>
</dbReference>
<accession>A0A2A6C379</accession>
<proteinExistence type="predicted"/>
<dbReference type="EnsemblMetazoa" id="PPA40498.1">
    <property type="protein sequence ID" value="PPA40498.1"/>
    <property type="gene ID" value="WBGene00278867"/>
</dbReference>
<gene>
    <name evidence="1" type="primary">WBGene00278867</name>
</gene>
<organism evidence="1 2">
    <name type="scientific">Pristionchus pacificus</name>
    <name type="common">Parasitic nematode worm</name>
    <dbReference type="NCBI Taxonomy" id="54126"/>
    <lineage>
        <taxon>Eukaryota</taxon>
        <taxon>Metazoa</taxon>
        <taxon>Ecdysozoa</taxon>
        <taxon>Nematoda</taxon>
        <taxon>Chromadorea</taxon>
        <taxon>Rhabditida</taxon>
        <taxon>Rhabditina</taxon>
        <taxon>Diplogasteromorpha</taxon>
        <taxon>Diplogasteroidea</taxon>
        <taxon>Neodiplogasteridae</taxon>
        <taxon>Pristionchus</taxon>
    </lineage>
</organism>